<evidence type="ECO:0000313" key="8">
    <source>
        <dbReference type="EMBL" id="EEB33057.1"/>
    </source>
</evidence>
<evidence type="ECO:0000313" key="9">
    <source>
        <dbReference type="Proteomes" id="UP000003676"/>
    </source>
</evidence>
<reference evidence="8 9" key="2">
    <citation type="submission" date="2008-10" db="EMBL/GenBank/DDBJ databases">
        <authorList>
            <person name="Fulton L."/>
            <person name="Clifton S."/>
            <person name="Fulton B."/>
            <person name="Xu J."/>
            <person name="Minx P."/>
            <person name="Pepin K.H."/>
            <person name="Johnson M."/>
            <person name="Bhonagiri V."/>
            <person name="Nash W.E."/>
            <person name="Mardis E.R."/>
            <person name="Wilson R.K."/>
        </authorList>
    </citation>
    <scope>NUCLEOTIDE SEQUENCE [LARGE SCALE GENOMIC DNA]</scope>
    <source>
        <strain evidence="8 9">ATCC 29098</strain>
    </source>
</reference>
<evidence type="ECO:0000256" key="2">
    <source>
        <dbReference type="ARBA" id="ARBA00022485"/>
    </source>
</evidence>
<dbReference type="Proteomes" id="UP000003676">
    <property type="component" value="Unassembled WGS sequence"/>
</dbReference>
<name>B6WVK6_9BACT</name>
<dbReference type="GO" id="GO:0046872">
    <property type="term" value="F:metal ion binding"/>
    <property type="evidence" value="ECO:0007669"/>
    <property type="project" value="UniProtKB-KW"/>
</dbReference>
<keyword evidence="4" id="KW-0249">Electron transport</keyword>
<sequence>MIQKKSPRCLAAVGADQKGGKEFLASSDLATPARQAQGESCANCQFFRRVALPSGRDRLLCMMTGEKLHSVAGWCDLFAAGKWEELRLLTCARCLGQTELPQTVRGVTDAFRMPHMQEKSGLFCFVSIPATGVSCERRSILTGHLQYPRGLAASDWPGRVSRLFLRLQNPKQVRWFMHSIPLFRPASCGGRASLSFLLRKLARAGETAALVALLGTSLSTSARVRWAMLGHVLTVVEVRHAA</sequence>
<reference evidence="8 9" key="1">
    <citation type="submission" date="2008-10" db="EMBL/GenBank/DDBJ databases">
        <title>Draft genome sequence of Desulvovibrio piger (ATCC 29098).</title>
        <authorList>
            <person name="Sudarsanam P."/>
            <person name="Ley R."/>
            <person name="Guruge J."/>
            <person name="Turnbaugh P.J."/>
            <person name="Mahowald M."/>
            <person name="Liep D."/>
            <person name="Gordon J."/>
        </authorList>
    </citation>
    <scope>NUCLEOTIDE SEQUENCE [LARGE SCALE GENOMIC DNA]</scope>
    <source>
        <strain evidence="8 9">ATCC 29098</strain>
    </source>
</reference>
<dbReference type="SUPFAM" id="SSF57652">
    <property type="entry name" value="HIPIP (high potential iron protein)"/>
    <property type="match status" value="1"/>
</dbReference>
<keyword evidence="2" id="KW-0004">4Fe-4S</keyword>
<dbReference type="AlphaFoldDB" id="B6WVK6"/>
<keyword evidence="1" id="KW-0813">Transport</keyword>
<organism evidence="8 9">
    <name type="scientific">Desulfovibrio piger ATCC 29098</name>
    <dbReference type="NCBI Taxonomy" id="411464"/>
    <lineage>
        <taxon>Bacteria</taxon>
        <taxon>Pseudomonadati</taxon>
        <taxon>Thermodesulfobacteriota</taxon>
        <taxon>Desulfovibrionia</taxon>
        <taxon>Desulfovibrionales</taxon>
        <taxon>Desulfovibrionaceae</taxon>
        <taxon>Desulfovibrio</taxon>
    </lineage>
</organism>
<accession>B6WVK6</accession>
<evidence type="ECO:0000259" key="7">
    <source>
        <dbReference type="Pfam" id="PF01355"/>
    </source>
</evidence>
<dbReference type="Pfam" id="PF01355">
    <property type="entry name" value="HIPIP"/>
    <property type="match status" value="1"/>
</dbReference>
<dbReference type="HOGENOM" id="CLU_1145747_0_0_7"/>
<evidence type="ECO:0000256" key="6">
    <source>
        <dbReference type="ARBA" id="ARBA00023014"/>
    </source>
</evidence>
<keyword evidence="3" id="KW-0479">Metal-binding</keyword>
<dbReference type="InterPro" id="IPR036369">
    <property type="entry name" value="HIPIP_sf"/>
</dbReference>
<dbReference type="GO" id="GO:0019646">
    <property type="term" value="P:aerobic electron transport chain"/>
    <property type="evidence" value="ECO:0007669"/>
    <property type="project" value="InterPro"/>
</dbReference>
<keyword evidence="5" id="KW-0408">Iron</keyword>
<dbReference type="GO" id="GO:0009055">
    <property type="term" value="F:electron transfer activity"/>
    <property type="evidence" value="ECO:0007669"/>
    <property type="project" value="InterPro"/>
</dbReference>
<evidence type="ECO:0000256" key="3">
    <source>
        <dbReference type="ARBA" id="ARBA00022723"/>
    </source>
</evidence>
<proteinExistence type="predicted"/>
<keyword evidence="6" id="KW-0411">Iron-sulfur</keyword>
<feature type="domain" description="High potential iron-sulfur proteins family profile" evidence="7">
    <location>
        <begin position="27"/>
        <end position="78"/>
    </location>
</feature>
<gene>
    <name evidence="8" type="ORF">DESPIG_02124</name>
</gene>
<evidence type="ECO:0000256" key="5">
    <source>
        <dbReference type="ARBA" id="ARBA00023004"/>
    </source>
</evidence>
<dbReference type="EMBL" id="ABXU01000064">
    <property type="protein sequence ID" value="EEB33057.1"/>
    <property type="molecule type" value="Genomic_DNA"/>
</dbReference>
<protein>
    <recommendedName>
        <fullName evidence="7">High potential iron-sulfur proteins family profile domain-containing protein</fullName>
    </recommendedName>
</protein>
<evidence type="ECO:0000256" key="4">
    <source>
        <dbReference type="ARBA" id="ARBA00022982"/>
    </source>
</evidence>
<evidence type="ECO:0000256" key="1">
    <source>
        <dbReference type="ARBA" id="ARBA00022448"/>
    </source>
</evidence>
<dbReference type="InterPro" id="IPR000170">
    <property type="entry name" value="High_potential_FeS_prot"/>
</dbReference>
<dbReference type="GO" id="GO:0051539">
    <property type="term" value="F:4 iron, 4 sulfur cluster binding"/>
    <property type="evidence" value="ECO:0007669"/>
    <property type="project" value="UniProtKB-KW"/>
</dbReference>
<comment type="caution">
    <text evidence="8">The sequence shown here is derived from an EMBL/GenBank/DDBJ whole genome shotgun (WGS) entry which is preliminary data.</text>
</comment>